<dbReference type="Proteomes" id="UP000324907">
    <property type="component" value="Unassembled WGS sequence"/>
</dbReference>
<accession>A0A5A8E207</accession>
<evidence type="ECO:0000313" key="7">
    <source>
        <dbReference type="Proteomes" id="UP000324907"/>
    </source>
</evidence>
<gene>
    <name evidence="4" type="ORF">FNF27_02857</name>
    <name evidence="3" type="ORF">FNF28_01130</name>
    <name evidence="2" type="ORF">FNF29_03232</name>
</gene>
<dbReference type="Pfam" id="PF14774">
    <property type="entry name" value="FAM177"/>
    <property type="match status" value="1"/>
</dbReference>
<dbReference type="OrthoDB" id="45963at2759"/>
<dbReference type="AlphaFoldDB" id="A0A5A8E207"/>
<name>A0A5A8E207_CAFRO</name>
<evidence type="ECO:0000313" key="5">
    <source>
        <dbReference type="Proteomes" id="UP000322899"/>
    </source>
</evidence>
<feature type="region of interest" description="Disordered" evidence="1">
    <location>
        <begin position="156"/>
        <end position="200"/>
    </location>
</feature>
<dbReference type="Proteomes" id="UP000322899">
    <property type="component" value="Unassembled WGS sequence"/>
</dbReference>
<feature type="region of interest" description="Disordered" evidence="1">
    <location>
        <begin position="1"/>
        <end position="33"/>
    </location>
</feature>
<dbReference type="EMBL" id="VLTL01000010">
    <property type="protein sequence ID" value="KAA0170857.1"/>
    <property type="molecule type" value="Genomic_DNA"/>
</dbReference>
<dbReference type="EMBL" id="VLTO01000012">
    <property type="protein sequence ID" value="KAA0175771.1"/>
    <property type="molecule type" value="Genomic_DNA"/>
</dbReference>
<comment type="caution">
    <text evidence="3">The sequence shown here is derived from an EMBL/GenBank/DDBJ whole genome shotgun (WGS) entry which is preliminary data.</text>
</comment>
<protein>
    <submittedName>
        <fullName evidence="3">Uncharacterized protein</fullName>
    </submittedName>
</protein>
<evidence type="ECO:0000313" key="2">
    <source>
        <dbReference type="EMBL" id="KAA0153415.1"/>
    </source>
</evidence>
<dbReference type="EMBL" id="VLTN01000016">
    <property type="protein sequence ID" value="KAA0153415.1"/>
    <property type="molecule type" value="Genomic_DNA"/>
</dbReference>
<reference evidence="5 6" key="1">
    <citation type="submission" date="2019-07" db="EMBL/GenBank/DDBJ databases">
        <title>Genomes of Cafeteria roenbergensis.</title>
        <authorList>
            <person name="Fischer M.G."/>
            <person name="Hackl T."/>
            <person name="Roman M."/>
        </authorList>
    </citation>
    <scope>NUCLEOTIDE SEQUENCE [LARGE SCALE GENOMIC DNA]</scope>
    <source>
        <strain evidence="2 6">BVI</strain>
        <strain evidence="4 5">E4-10P</strain>
        <strain evidence="3 7">RCC970-E3</strain>
    </source>
</reference>
<evidence type="ECO:0000313" key="4">
    <source>
        <dbReference type="EMBL" id="KAA0175771.1"/>
    </source>
</evidence>
<dbReference type="Proteomes" id="UP000323011">
    <property type="component" value="Unassembled WGS sequence"/>
</dbReference>
<dbReference type="InterPro" id="IPR028260">
    <property type="entry name" value="FAM177"/>
</dbReference>
<proteinExistence type="predicted"/>
<keyword evidence="6" id="KW-1185">Reference proteome</keyword>
<evidence type="ECO:0000256" key="1">
    <source>
        <dbReference type="SAM" id="MobiDB-lite"/>
    </source>
</evidence>
<organism evidence="3 7">
    <name type="scientific">Cafeteria roenbergensis</name>
    <name type="common">Marine flagellate</name>
    <dbReference type="NCBI Taxonomy" id="33653"/>
    <lineage>
        <taxon>Eukaryota</taxon>
        <taxon>Sar</taxon>
        <taxon>Stramenopiles</taxon>
        <taxon>Bigyra</taxon>
        <taxon>Opalozoa</taxon>
        <taxon>Bicosoecida</taxon>
        <taxon>Cafeteriaceae</taxon>
        <taxon>Cafeteria</taxon>
    </lineage>
</organism>
<sequence>MARGGIPPEAFGVHPPRVPIGPRVLPGDMEDGDEEEEAPYYWEAGGDADVSTATALAHNLHFWGSLALAGVDSVGSVLASTLGLTQSRYQFEIDYAEGQRENIRRQIIARRQRELLQREEARRAVAERAGRPVEGVSAARAASDAYAREVAERAAAGLPEVDEPDAATGGAAVPGSKASRSMPRAGSGRPASKAAEEESV</sequence>
<evidence type="ECO:0000313" key="6">
    <source>
        <dbReference type="Proteomes" id="UP000323011"/>
    </source>
</evidence>
<evidence type="ECO:0000313" key="3">
    <source>
        <dbReference type="EMBL" id="KAA0170857.1"/>
    </source>
</evidence>